<dbReference type="EMBL" id="UINC01086595">
    <property type="protein sequence ID" value="SVC35207.1"/>
    <property type="molecule type" value="Genomic_DNA"/>
</dbReference>
<evidence type="ECO:0000313" key="2">
    <source>
        <dbReference type="EMBL" id="SVC35207.1"/>
    </source>
</evidence>
<gene>
    <name evidence="2" type="ORF">METZ01_LOCUS288061</name>
</gene>
<dbReference type="InterPro" id="IPR002539">
    <property type="entry name" value="MaoC-like_dom"/>
</dbReference>
<dbReference type="PANTHER" id="PTHR42993:SF1">
    <property type="entry name" value="MAOC-LIKE DEHYDRATASE DOMAIN-CONTAINING PROTEIN"/>
    <property type="match status" value="1"/>
</dbReference>
<evidence type="ECO:0000259" key="1">
    <source>
        <dbReference type="Pfam" id="PF01575"/>
    </source>
</evidence>
<dbReference type="Pfam" id="PF01575">
    <property type="entry name" value="MaoC_dehydratas"/>
    <property type="match status" value="1"/>
</dbReference>
<reference evidence="2" key="1">
    <citation type="submission" date="2018-05" db="EMBL/GenBank/DDBJ databases">
        <authorList>
            <person name="Lanie J.A."/>
            <person name="Ng W.-L."/>
            <person name="Kazmierczak K.M."/>
            <person name="Andrzejewski T.M."/>
            <person name="Davidsen T.M."/>
            <person name="Wayne K.J."/>
            <person name="Tettelin H."/>
            <person name="Glass J.I."/>
            <person name="Rusch D."/>
            <person name="Podicherti R."/>
            <person name="Tsui H.-C.T."/>
            <person name="Winkler M.E."/>
        </authorList>
    </citation>
    <scope>NUCLEOTIDE SEQUENCE</scope>
</reference>
<proteinExistence type="predicted"/>
<dbReference type="Gene3D" id="3.10.129.10">
    <property type="entry name" value="Hotdog Thioesterase"/>
    <property type="match status" value="1"/>
</dbReference>
<dbReference type="InterPro" id="IPR039375">
    <property type="entry name" value="NodN-like"/>
</dbReference>
<sequence>MHIIRSIDDAKKLEGTEVGVSDWITIDQERIDKFADATDDHQWIHVDQERASIELPNGKTIAHGYLTLGLIPVVGSTLVKVENLARVINFGCNKVRFYTIVPSGSRVRGRATVLQARRRGGALCLTSEVRIEVEGERKPACVAEIITMYFFNEP</sequence>
<accession>A0A382LJ40</accession>
<dbReference type="SUPFAM" id="SSF54637">
    <property type="entry name" value="Thioesterase/thiol ester dehydrase-isomerase"/>
    <property type="match status" value="1"/>
</dbReference>
<dbReference type="PANTHER" id="PTHR42993">
    <property type="entry name" value="MAOC-LIKE DEHYDRATASE DOMAIN-CONTAINING PROTEIN"/>
    <property type="match status" value="1"/>
</dbReference>
<dbReference type="InterPro" id="IPR029069">
    <property type="entry name" value="HotDog_dom_sf"/>
</dbReference>
<feature type="domain" description="MaoC-like" evidence="1">
    <location>
        <begin position="13"/>
        <end position="119"/>
    </location>
</feature>
<dbReference type="AlphaFoldDB" id="A0A382LJ40"/>
<name>A0A382LJ40_9ZZZZ</name>
<protein>
    <recommendedName>
        <fullName evidence="1">MaoC-like domain-containing protein</fullName>
    </recommendedName>
</protein>
<dbReference type="CDD" id="cd03450">
    <property type="entry name" value="NodN"/>
    <property type="match status" value="1"/>
</dbReference>
<organism evidence="2">
    <name type="scientific">marine metagenome</name>
    <dbReference type="NCBI Taxonomy" id="408172"/>
    <lineage>
        <taxon>unclassified sequences</taxon>
        <taxon>metagenomes</taxon>
        <taxon>ecological metagenomes</taxon>
    </lineage>
</organism>